<proteinExistence type="inferred from homology"/>
<dbReference type="EMBL" id="JASPKZ010008340">
    <property type="protein sequence ID" value="KAJ9580408.1"/>
    <property type="molecule type" value="Genomic_DNA"/>
</dbReference>
<dbReference type="InterPro" id="IPR050164">
    <property type="entry name" value="Peptidase_C19"/>
</dbReference>
<evidence type="ECO:0000256" key="1">
    <source>
        <dbReference type="ARBA" id="ARBA00009085"/>
    </source>
</evidence>
<dbReference type="InterPro" id="IPR028889">
    <property type="entry name" value="USP"/>
</dbReference>
<dbReference type="InterPro" id="IPR049407">
    <property type="entry name" value="Usp38-like_N"/>
</dbReference>
<feature type="region of interest" description="Disordered" evidence="2">
    <location>
        <begin position="613"/>
        <end position="638"/>
    </location>
</feature>
<dbReference type="Pfam" id="PF00443">
    <property type="entry name" value="UCH"/>
    <property type="match status" value="1"/>
</dbReference>
<dbReference type="PROSITE" id="PS50235">
    <property type="entry name" value="USP_3"/>
    <property type="match status" value="1"/>
</dbReference>
<evidence type="ECO:0000313" key="4">
    <source>
        <dbReference type="EMBL" id="KAJ9580408.1"/>
    </source>
</evidence>
<comment type="similarity">
    <text evidence="1">Belongs to the peptidase C19 family.</text>
</comment>
<gene>
    <name evidence="4" type="ORF">L9F63_003932</name>
</gene>
<organism evidence="4 5">
    <name type="scientific">Diploptera punctata</name>
    <name type="common">Pacific beetle cockroach</name>
    <dbReference type="NCBI Taxonomy" id="6984"/>
    <lineage>
        <taxon>Eukaryota</taxon>
        <taxon>Metazoa</taxon>
        <taxon>Ecdysozoa</taxon>
        <taxon>Arthropoda</taxon>
        <taxon>Hexapoda</taxon>
        <taxon>Insecta</taxon>
        <taxon>Pterygota</taxon>
        <taxon>Neoptera</taxon>
        <taxon>Polyneoptera</taxon>
        <taxon>Dictyoptera</taxon>
        <taxon>Blattodea</taxon>
        <taxon>Blaberoidea</taxon>
        <taxon>Blaberidae</taxon>
        <taxon>Diplopterinae</taxon>
        <taxon>Diploptera</taxon>
    </lineage>
</organism>
<dbReference type="GO" id="GO:0005829">
    <property type="term" value="C:cytosol"/>
    <property type="evidence" value="ECO:0007669"/>
    <property type="project" value="TreeGrafter"/>
</dbReference>
<dbReference type="GO" id="GO:0004843">
    <property type="term" value="F:cysteine-type deubiquitinase activity"/>
    <property type="evidence" value="ECO:0007669"/>
    <property type="project" value="InterPro"/>
</dbReference>
<dbReference type="Gene3D" id="3.90.70.10">
    <property type="entry name" value="Cysteine proteinases"/>
    <property type="match status" value="1"/>
</dbReference>
<dbReference type="Pfam" id="PF21246">
    <property type="entry name" value="Usp38-like_N"/>
    <property type="match status" value="1"/>
</dbReference>
<sequence>MSCKIGDKRKEMLIKETISKVTDIMSEDECFQILKLGLSWVVDGDRPMVVTVGWSIMDHLKQVQRNVVKDLMNFETLEELLTVKTPFKNKAEVPSLIIWYLSLISCTDEEERVSWYITDYLRDNVNGNMAVLVNTSKLVCQHSRCIPKGPGRIRFCEVVIVNIAGLPMPKAQHAQIGQLINQMKDVEKMLTKVWNEEPKKSTEDLLFKCLAVLHSVLINSAKEPCSALAAILQLIDSSLITKAVQAILRTKQGLARTLRTLCDWLICWPGAGRLNPWVNAMMDGLEAERQYAVLMEVTLATVDRLFQALQLPVLRPGIMQIVWRMLASSRHTPQVFLKVMNKIPKVIAQLLIDKSKSSNECLQMVVSMCFAMMNAYPRDDNIYDPVVQALKDCTAFLPPSYFADENVPNWCEGLEQELLGTQYRSTSIGSTTSKEFISSYSSNELDVEYIENQERSSTNRVGLNNLGNTCYMNSVLQALYMTQRFCAAVLESDAQSHPLLGELQSLFALLLLTRRCSISPINFLAIVRPPNFEPGHQQDSSEFLTYLLDVIHEQEKCPTAPADTRTVGGAGDDKMETEVCGAMTRWTTEEDLSNQNILQRKARSLADFTQASGEEVKNLNSSHSNSTDSGIQSVCGEESTSPVPYESLVQQAFGGQLLTSFKCLQCEAESVHTDHFRDIQLAFPPGSSPQQEFHIQELLDYFLSPEHLSGENQYRCDSCGGLRDAQRSIRILQFPSHLVLTLKRFQYNSKTRRRAKLLHTVECSENIELQQQPYRLYAAIVHSGASVNTGHYYTIARDQGTLWHIF</sequence>
<name>A0AAD8E7V1_DIPPU</name>
<dbReference type="PANTHER" id="PTHR24006:SF908">
    <property type="entry name" value="DEUBIQUITINATING APOPTOTIC INHIBITOR, ISOFORM A"/>
    <property type="match status" value="1"/>
</dbReference>
<evidence type="ECO:0000259" key="3">
    <source>
        <dbReference type="PROSITE" id="PS50235"/>
    </source>
</evidence>
<comment type="caution">
    <text evidence="4">The sequence shown here is derived from an EMBL/GenBank/DDBJ whole genome shotgun (WGS) entry which is preliminary data.</text>
</comment>
<keyword evidence="5" id="KW-1185">Reference proteome</keyword>
<reference evidence="4" key="1">
    <citation type="journal article" date="2023" name="IScience">
        <title>Live-bearing cockroach genome reveals convergent evolutionary mechanisms linked to viviparity in insects and beyond.</title>
        <authorList>
            <person name="Fouks B."/>
            <person name="Harrison M.C."/>
            <person name="Mikhailova A.A."/>
            <person name="Marchal E."/>
            <person name="English S."/>
            <person name="Carruthers M."/>
            <person name="Jennings E.C."/>
            <person name="Chiamaka E.L."/>
            <person name="Frigard R.A."/>
            <person name="Pippel M."/>
            <person name="Attardo G.M."/>
            <person name="Benoit J.B."/>
            <person name="Bornberg-Bauer E."/>
            <person name="Tobe S.S."/>
        </authorList>
    </citation>
    <scope>NUCLEOTIDE SEQUENCE</scope>
    <source>
        <strain evidence="4">Stay&amp;Tobe</strain>
    </source>
</reference>
<dbReference type="AlphaFoldDB" id="A0AAD8E7V1"/>
<accession>A0AAD8E7V1</accession>
<dbReference type="Proteomes" id="UP001233999">
    <property type="component" value="Unassembled WGS sequence"/>
</dbReference>
<evidence type="ECO:0000313" key="5">
    <source>
        <dbReference type="Proteomes" id="UP001233999"/>
    </source>
</evidence>
<dbReference type="PANTHER" id="PTHR24006">
    <property type="entry name" value="UBIQUITIN CARBOXYL-TERMINAL HYDROLASE"/>
    <property type="match status" value="1"/>
</dbReference>
<evidence type="ECO:0000256" key="2">
    <source>
        <dbReference type="SAM" id="MobiDB-lite"/>
    </source>
</evidence>
<dbReference type="GO" id="GO:0005634">
    <property type="term" value="C:nucleus"/>
    <property type="evidence" value="ECO:0007669"/>
    <property type="project" value="TreeGrafter"/>
</dbReference>
<protein>
    <recommendedName>
        <fullName evidence="3">USP domain-containing protein</fullName>
    </recommendedName>
</protein>
<dbReference type="SUPFAM" id="SSF54001">
    <property type="entry name" value="Cysteine proteinases"/>
    <property type="match status" value="1"/>
</dbReference>
<dbReference type="InterPro" id="IPR018200">
    <property type="entry name" value="USP_CS"/>
</dbReference>
<dbReference type="PROSITE" id="PS00972">
    <property type="entry name" value="USP_1"/>
    <property type="match status" value="1"/>
</dbReference>
<reference evidence="4" key="2">
    <citation type="submission" date="2023-05" db="EMBL/GenBank/DDBJ databases">
        <authorList>
            <person name="Fouks B."/>
        </authorList>
    </citation>
    <scope>NUCLEOTIDE SEQUENCE</scope>
    <source>
        <strain evidence="4">Stay&amp;Tobe</strain>
        <tissue evidence="4">Testes</tissue>
    </source>
</reference>
<feature type="domain" description="USP" evidence="3">
    <location>
        <begin position="461"/>
        <end position="806"/>
    </location>
</feature>
<dbReference type="InterPro" id="IPR001394">
    <property type="entry name" value="Peptidase_C19_UCH"/>
</dbReference>
<dbReference type="GO" id="GO:0016579">
    <property type="term" value="P:protein deubiquitination"/>
    <property type="evidence" value="ECO:0007669"/>
    <property type="project" value="InterPro"/>
</dbReference>
<dbReference type="InterPro" id="IPR038765">
    <property type="entry name" value="Papain-like_cys_pep_sf"/>
</dbReference>